<gene>
    <name evidence="2" type="ORF">GCM10009020_12540</name>
</gene>
<protein>
    <submittedName>
        <fullName evidence="2">Uncharacterized protein</fullName>
    </submittedName>
</protein>
<proteinExistence type="predicted"/>
<accession>A0AAV3T7E9</accession>
<evidence type="ECO:0000313" key="2">
    <source>
        <dbReference type="EMBL" id="GAA0668271.1"/>
    </source>
</evidence>
<reference evidence="2 3" key="1">
    <citation type="journal article" date="2019" name="Int. J. Syst. Evol. Microbiol.">
        <title>The Global Catalogue of Microorganisms (GCM) 10K type strain sequencing project: providing services to taxonomists for standard genome sequencing and annotation.</title>
        <authorList>
            <consortium name="The Broad Institute Genomics Platform"/>
            <consortium name="The Broad Institute Genome Sequencing Center for Infectious Disease"/>
            <person name="Wu L."/>
            <person name="Ma J."/>
        </authorList>
    </citation>
    <scope>NUCLEOTIDE SEQUENCE [LARGE SCALE GENOMIC DNA]</scope>
    <source>
        <strain evidence="2 3">JCM 16328</strain>
    </source>
</reference>
<dbReference type="AlphaFoldDB" id="A0AAV3T7E9"/>
<name>A0AAV3T7E9_9EURY</name>
<keyword evidence="3" id="KW-1185">Reference proteome</keyword>
<dbReference type="EMBL" id="BAAADV010000001">
    <property type="protein sequence ID" value="GAA0668271.1"/>
    <property type="molecule type" value="Genomic_DNA"/>
</dbReference>
<organism evidence="2 3">
    <name type="scientific">Natronoarchaeum mannanilyticum</name>
    <dbReference type="NCBI Taxonomy" id="926360"/>
    <lineage>
        <taxon>Archaea</taxon>
        <taxon>Methanobacteriati</taxon>
        <taxon>Methanobacteriota</taxon>
        <taxon>Stenosarchaea group</taxon>
        <taxon>Halobacteria</taxon>
        <taxon>Halobacteriales</taxon>
        <taxon>Natronoarchaeaceae</taxon>
    </lineage>
</organism>
<evidence type="ECO:0000313" key="3">
    <source>
        <dbReference type="Proteomes" id="UP001500420"/>
    </source>
</evidence>
<dbReference type="InterPro" id="IPR055978">
    <property type="entry name" value="DUF7556"/>
</dbReference>
<sequence length="57" mass="6034">MYMSSSGYSDTSRGAREIVGSVDGDGDDEQYVIADITADDAWLAMAVDDAPSLPSCR</sequence>
<evidence type="ECO:0000256" key="1">
    <source>
        <dbReference type="SAM" id="MobiDB-lite"/>
    </source>
</evidence>
<feature type="compositionally biased region" description="Polar residues" evidence="1">
    <location>
        <begin position="1"/>
        <end position="12"/>
    </location>
</feature>
<dbReference type="Pfam" id="PF24433">
    <property type="entry name" value="DUF7556"/>
    <property type="match status" value="1"/>
</dbReference>
<comment type="caution">
    <text evidence="2">The sequence shown here is derived from an EMBL/GenBank/DDBJ whole genome shotgun (WGS) entry which is preliminary data.</text>
</comment>
<feature type="region of interest" description="Disordered" evidence="1">
    <location>
        <begin position="1"/>
        <end position="26"/>
    </location>
</feature>
<dbReference type="Proteomes" id="UP001500420">
    <property type="component" value="Unassembled WGS sequence"/>
</dbReference>